<dbReference type="EMBL" id="CAJOBC010106144">
    <property type="protein sequence ID" value="CAF4501749.1"/>
    <property type="molecule type" value="Genomic_DNA"/>
</dbReference>
<name>A0A816C4A5_9BILA</name>
<sequence length="79" mass="8891">MVYVTENVKLPQRFAPVLDNSDLMGGDPWRHLRDAVEKCLEIHKPSPTVDRIPVIIFGNKGEWACCNEDIRSLDVAAIS</sequence>
<dbReference type="EMBL" id="CAJNOK010031428">
    <property type="protein sequence ID" value="CAF1472158.1"/>
    <property type="molecule type" value="Genomic_DNA"/>
</dbReference>
<accession>A0A816C4A5</accession>
<evidence type="ECO:0000313" key="2">
    <source>
        <dbReference type="EMBL" id="CAF1615645.1"/>
    </source>
</evidence>
<protein>
    <submittedName>
        <fullName evidence="2">Uncharacterized protein</fullName>
    </submittedName>
</protein>
<evidence type="ECO:0000313" key="1">
    <source>
        <dbReference type="EMBL" id="CAF1472158.1"/>
    </source>
</evidence>
<dbReference type="SUPFAM" id="SSF53300">
    <property type="entry name" value="vWA-like"/>
    <property type="match status" value="1"/>
</dbReference>
<gene>
    <name evidence="2" type="ORF">GPM918_LOCUS43391</name>
    <name evidence="1" type="ORF">OVA965_LOCUS35698</name>
    <name evidence="4" type="ORF">SRO942_LOCUS44874</name>
    <name evidence="3" type="ORF">TMI583_LOCUS36673</name>
</gene>
<dbReference type="AlphaFoldDB" id="A0A816C4A5"/>
<dbReference type="Proteomes" id="UP000663829">
    <property type="component" value="Unassembled WGS sequence"/>
</dbReference>
<evidence type="ECO:0000313" key="4">
    <source>
        <dbReference type="EMBL" id="CAF4501749.1"/>
    </source>
</evidence>
<organism evidence="2 5">
    <name type="scientific">Didymodactylos carnosus</name>
    <dbReference type="NCBI Taxonomy" id="1234261"/>
    <lineage>
        <taxon>Eukaryota</taxon>
        <taxon>Metazoa</taxon>
        <taxon>Spiralia</taxon>
        <taxon>Gnathifera</taxon>
        <taxon>Rotifera</taxon>
        <taxon>Eurotatoria</taxon>
        <taxon>Bdelloidea</taxon>
        <taxon>Philodinida</taxon>
        <taxon>Philodinidae</taxon>
        <taxon>Didymodactylos</taxon>
    </lineage>
</organism>
<dbReference type="Proteomes" id="UP000682733">
    <property type="component" value="Unassembled WGS sequence"/>
</dbReference>
<proteinExistence type="predicted"/>
<comment type="caution">
    <text evidence="2">The sequence shown here is derived from an EMBL/GenBank/DDBJ whole genome shotgun (WGS) entry which is preliminary data.</text>
</comment>
<keyword evidence="5" id="KW-1185">Reference proteome</keyword>
<dbReference type="InterPro" id="IPR036465">
    <property type="entry name" value="vWFA_dom_sf"/>
</dbReference>
<evidence type="ECO:0000313" key="5">
    <source>
        <dbReference type="Proteomes" id="UP000663829"/>
    </source>
</evidence>
<dbReference type="EMBL" id="CAJNOQ010039205">
    <property type="protein sequence ID" value="CAF1615645.1"/>
    <property type="molecule type" value="Genomic_DNA"/>
</dbReference>
<dbReference type="EMBL" id="CAJOBA010053321">
    <property type="protein sequence ID" value="CAF4263853.1"/>
    <property type="molecule type" value="Genomic_DNA"/>
</dbReference>
<dbReference type="Proteomes" id="UP000677228">
    <property type="component" value="Unassembled WGS sequence"/>
</dbReference>
<evidence type="ECO:0000313" key="3">
    <source>
        <dbReference type="EMBL" id="CAF4263853.1"/>
    </source>
</evidence>
<reference evidence="2" key="1">
    <citation type="submission" date="2021-02" db="EMBL/GenBank/DDBJ databases">
        <authorList>
            <person name="Nowell W R."/>
        </authorList>
    </citation>
    <scope>NUCLEOTIDE SEQUENCE</scope>
</reference>
<dbReference type="Proteomes" id="UP000681722">
    <property type="component" value="Unassembled WGS sequence"/>
</dbReference>